<dbReference type="AlphaFoldDB" id="T1IWC7"/>
<evidence type="ECO:0000313" key="2">
    <source>
        <dbReference type="EnsemblMetazoa" id="SMAR005492-PA"/>
    </source>
</evidence>
<dbReference type="Proteomes" id="UP000014500">
    <property type="component" value="Unassembled WGS sequence"/>
</dbReference>
<dbReference type="EMBL" id="JH431612">
    <property type="status" value="NOT_ANNOTATED_CDS"/>
    <property type="molecule type" value="Genomic_DNA"/>
</dbReference>
<evidence type="ECO:0000256" key="1">
    <source>
        <dbReference type="SAM" id="MobiDB-lite"/>
    </source>
</evidence>
<keyword evidence="3" id="KW-1185">Reference proteome</keyword>
<name>T1IWC7_STRMM</name>
<feature type="region of interest" description="Disordered" evidence="1">
    <location>
        <begin position="15"/>
        <end position="68"/>
    </location>
</feature>
<reference evidence="2" key="2">
    <citation type="submission" date="2015-02" db="UniProtKB">
        <authorList>
            <consortium name="EnsemblMetazoa"/>
        </authorList>
    </citation>
    <scope>IDENTIFICATION</scope>
</reference>
<feature type="compositionally biased region" description="Low complexity" evidence="1">
    <location>
        <begin position="56"/>
        <end position="66"/>
    </location>
</feature>
<organism evidence="2 3">
    <name type="scientific">Strigamia maritima</name>
    <name type="common">European centipede</name>
    <name type="synonym">Geophilus maritimus</name>
    <dbReference type="NCBI Taxonomy" id="126957"/>
    <lineage>
        <taxon>Eukaryota</taxon>
        <taxon>Metazoa</taxon>
        <taxon>Ecdysozoa</taxon>
        <taxon>Arthropoda</taxon>
        <taxon>Myriapoda</taxon>
        <taxon>Chilopoda</taxon>
        <taxon>Pleurostigmophora</taxon>
        <taxon>Geophilomorpha</taxon>
        <taxon>Linotaeniidae</taxon>
        <taxon>Strigamia</taxon>
    </lineage>
</organism>
<reference evidence="3" key="1">
    <citation type="submission" date="2011-05" db="EMBL/GenBank/DDBJ databases">
        <authorList>
            <person name="Richards S.R."/>
            <person name="Qu J."/>
            <person name="Jiang H."/>
            <person name="Jhangiani S.N."/>
            <person name="Agravi P."/>
            <person name="Goodspeed R."/>
            <person name="Gross S."/>
            <person name="Mandapat C."/>
            <person name="Jackson L."/>
            <person name="Mathew T."/>
            <person name="Pu L."/>
            <person name="Thornton R."/>
            <person name="Saada N."/>
            <person name="Wilczek-Boney K.B."/>
            <person name="Lee S."/>
            <person name="Kovar C."/>
            <person name="Wu Y."/>
            <person name="Scherer S.E."/>
            <person name="Worley K.C."/>
            <person name="Muzny D.M."/>
            <person name="Gibbs R."/>
        </authorList>
    </citation>
    <scope>NUCLEOTIDE SEQUENCE</scope>
    <source>
        <strain evidence="3">Brora</strain>
    </source>
</reference>
<evidence type="ECO:0000313" key="3">
    <source>
        <dbReference type="Proteomes" id="UP000014500"/>
    </source>
</evidence>
<feature type="compositionally biased region" description="Basic and acidic residues" evidence="1">
    <location>
        <begin position="26"/>
        <end position="36"/>
    </location>
</feature>
<sequence>MFRISVKISVALEITVAAEPRPAGKPAEEPAGEPRRALPAAQKPPAGKPTGEPRRALPAAQQPAALTNMHDRLVDECLELNDDDLLTVALNPVLDGDPHPEAVLQKVDKTMDAMSIFSSDEELEVIEKLTIEESNKRRNERQKRRNTD</sequence>
<accession>T1IWC7</accession>
<dbReference type="HOGENOM" id="CLU_1761078_0_0_1"/>
<proteinExistence type="predicted"/>
<protein>
    <submittedName>
        <fullName evidence="2">Uncharacterized protein</fullName>
    </submittedName>
</protein>
<dbReference type="EnsemblMetazoa" id="SMAR005492-RA">
    <property type="protein sequence ID" value="SMAR005492-PA"/>
    <property type="gene ID" value="SMAR005492"/>
</dbReference>